<dbReference type="Proteomes" id="UP000807469">
    <property type="component" value="Unassembled WGS sequence"/>
</dbReference>
<evidence type="ECO:0000313" key="2">
    <source>
        <dbReference type="EMBL" id="KAF9474287.1"/>
    </source>
</evidence>
<keyword evidence="3" id="KW-1185">Reference proteome</keyword>
<proteinExistence type="predicted"/>
<accession>A0A9P5YR25</accession>
<sequence>MHRNHALRKRVTLPPRPNLGSIEEEPGASEYGCVLDLGAETPSASSPNLVDNNAFVAQWAQAGIAVPHVPARRPSWKASSGKERSLKKESVDRDCGICFEYAVIPCRTLCCGKIFCTEHLADVRFQSQRYIPI</sequence>
<evidence type="ECO:0000313" key="3">
    <source>
        <dbReference type="Proteomes" id="UP000807469"/>
    </source>
</evidence>
<feature type="compositionally biased region" description="Basic residues" evidence="1">
    <location>
        <begin position="1"/>
        <end position="11"/>
    </location>
</feature>
<protein>
    <submittedName>
        <fullName evidence="2">Uncharacterized protein</fullName>
    </submittedName>
</protein>
<organism evidence="2 3">
    <name type="scientific">Pholiota conissans</name>
    <dbReference type="NCBI Taxonomy" id="109636"/>
    <lineage>
        <taxon>Eukaryota</taxon>
        <taxon>Fungi</taxon>
        <taxon>Dikarya</taxon>
        <taxon>Basidiomycota</taxon>
        <taxon>Agaricomycotina</taxon>
        <taxon>Agaricomycetes</taxon>
        <taxon>Agaricomycetidae</taxon>
        <taxon>Agaricales</taxon>
        <taxon>Agaricineae</taxon>
        <taxon>Strophariaceae</taxon>
        <taxon>Pholiota</taxon>
    </lineage>
</organism>
<reference evidence="2" key="1">
    <citation type="submission" date="2020-11" db="EMBL/GenBank/DDBJ databases">
        <authorList>
            <consortium name="DOE Joint Genome Institute"/>
            <person name="Ahrendt S."/>
            <person name="Riley R."/>
            <person name="Andreopoulos W."/>
            <person name="Labutti K."/>
            <person name="Pangilinan J."/>
            <person name="Ruiz-Duenas F.J."/>
            <person name="Barrasa J.M."/>
            <person name="Sanchez-Garcia M."/>
            <person name="Camarero S."/>
            <person name="Miyauchi S."/>
            <person name="Serrano A."/>
            <person name="Linde D."/>
            <person name="Babiker R."/>
            <person name="Drula E."/>
            <person name="Ayuso-Fernandez I."/>
            <person name="Pacheco R."/>
            <person name="Padilla G."/>
            <person name="Ferreira P."/>
            <person name="Barriuso J."/>
            <person name="Kellner H."/>
            <person name="Castanera R."/>
            <person name="Alfaro M."/>
            <person name="Ramirez L."/>
            <person name="Pisabarro A.G."/>
            <person name="Kuo A."/>
            <person name="Tritt A."/>
            <person name="Lipzen A."/>
            <person name="He G."/>
            <person name="Yan M."/>
            <person name="Ng V."/>
            <person name="Cullen D."/>
            <person name="Martin F."/>
            <person name="Rosso M.-N."/>
            <person name="Henrissat B."/>
            <person name="Hibbett D."/>
            <person name="Martinez A.T."/>
            <person name="Grigoriev I.V."/>
        </authorList>
    </citation>
    <scope>NUCLEOTIDE SEQUENCE</scope>
    <source>
        <strain evidence="2">CIRM-BRFM 674</strain>
    </source>
</reference>
<dbReference type="EMBL" id="MU155387">
    <property type="protein sequence ID" value="KAF9474287.1"/>
    <property type="molecule type" value="Genomic_DNA"/>
</dbReference>
<name>A0A9P5YR25_9AGAR</name>
<gene>
    <name evidence="2" type="ORF">BDN70DRAFT_815964</name>
</gene>
<comment type="caution">
    <text evidence="2">The sequence shown here is derived from an EMBL/GenBank/DDBJ whole genome shotgun (WGS) entry which is preliminary data.</text>
</comment>
<dbReference type="OrthoDB" id="6270329at2759"/>
<feature type="region of interest" description="Disordered" evidence="1">
    <location>
        <begin position="1"/>
        <end position="26"/>
    </location>
</feature>
<evidence type="ECO:0000256" key="1">
    <source>
        <dbReference type="SAM" id="MobiDB-lite"/>
    </source>
</evidence>
<dbReference type="AlphaFoldDB" id="A0A9P5YR25"/>